<sequence length="313" mass="35308">MAVWRKMWVAAAIGILSLMQPSTVLANGGPLMEPADGNGNLQFDPNSNIRLVAEKVIYSIRGPDGADDTEVLVEYELHNRNGHIKTADILFLTPASGDFTVTEGSHKLTTAPATRGIPIDWHTDIKYNVVDPISSKILEIPDGYGIKATGTRFSLTFKPNERKHIHIRYRDSGGMYDKGVINTVFTHLYYLTPAEFWDGDPRVELEVKFAQPGSRLNSNLPLQKSGPLSYKAAFDRLPDNDWYFSYTYPKRLLFPTNVERDHNLLVLAAAAVLTAIAAWLALKLRNTLIFFFQRNWDLRVYLLLHYENGRLSV</sequence>
<feature type="signal peptide" evidence="2">
    <location>
        <begin position="1"/>
        <end position="26"/>
    </location>
</feature>
<dbReference type="RefSeq" id="WP_041067398.1">
    <property type="nucleotide sequence ID" value="NZ_JXAL01000033.1"/>
</dbReference>
<dbReference type="Gene3D" id="2.60.40.3680">
    <property type="match status" value="1"/>
</dbReference>
<dbReference type="EMBL" id="JXAL01000033">
    <property type="protein sequence ID" value="KIL34375.1"/>
    <property type="molecule type" value="Genomic_DNA"/>
</dbReference>
<keyword evidence="1" id="KW-1133">Transmembrane helix</keyword>
<gene>
    <name evidence="3" type="ORF">SD71_20320</name>
</gene>
<keyword evidence="2" id="KW-0732">Signal</keyword>
<feature type="chain" id="PRO_5046622287" evidence="2">
    <location>
        <begin position="27"/>
        <end position="313"/>
    </location>
</feature>
<protein>
    <submittedName>
        <fullName evidence="3">Uncharacterized protein</fullName>
    </submittedName>
</protein>
<reference evidence="3 4" key="1">
    <citation type="submission" date="2014-12" db="EMBL/GenBank/DDBJ databases">
        <title>Draft genome sequence of Cohnella kolymensis strain B-2846.</title>
        <authorList>
            <person name="Karlyshev A.V."/>
            <person name="Kudryashova E.B."/>
        </authorList>
    </citation>
    <scope>NUCLEOTIDE SEQUENCE [LARGE SCALE GENOMIC DNA]</scope>
    <source>
        <strain evidence="3 4">VKM B-2846</strain>
    </source>
</reference>
<evidence type="ECO:0000256" key="1">
    <source>
        <dbReference type="SAM" id="Phobius"/>
    </source>
</evidence>
<proteinExistence type="predicted"/>
<keyword evidence="1" id="KW-0812">Transmembrane</keyword>
<dbReference type="Proteomes" id="UP000054526">
    <property type="component" value="Unassembled WGS sequence"/>
</dbReference>
<keyword evidence="1" id="KW-0472">Membrane</keyword>
<evidence type="ECO:0000313" key="4">
    <source>
        <dbReference type="Proteomes" id="UP000054526"/>
    </source>
</evidence>
<keyword evidence="4" id="KW-1185">Reference proteome</keyword>
<evidence type="ECO:0000313" key="3">
    <source>
        <dbReference type="EMBL" id="KIL34375.1"/>
    </source>
</evidence>
<name>A0ABR5A1F0_9BACL</name>
<feature type="transmembrane region" description="Helical" evidence="1">
    <location>
        <begin position="264"/>
        <end position="282"/>
    </location>
</feature>
<organism evidence="3 4">
    <name type="scientific">Cohnella kolymensis</name>
    <dbReference type="NCBI Taxonomy" id="1590652"/>
    <lineage>
        <taxon>Bacteria</taxon>
        <taxon>Bacillati</taxon>
        <taxon>Bacillota</taxon>
        <taxon>Bacilli</taxon>
        <taxon>Bacillales</taxon>
        <taxon>Paenibacillaceae</taxon>
        <taxon>Cohnella</taxon>
    </lineage>
</organism>
<comment type="caution">
    <text evidence="3">The sequence shown here is derived from an EMBL/GenBank/DDBJ whole genome shotgun (WGS) entry which is preliminary data.</text>
</comment>
<accession>A0ABR5A1F0</accession>
<evidence type="ECO:0000256" key="2">
    <source>
        <dbReference type="SAM" id="SignalP"/>
    </source>
</evidence>